<accession>A0A3B0XQ17</accession>
<dbReference type="EMBL" id="UOFG01000248">
    <property type="protein sequence ID" value="VAW65337.1"/>
    <property type="molecule type" value="Genomic_DNA"/>
</dbReference>
<reference evidence="1" key="1">
    <citation type="submission" date="2018-06" db="EMBL/GenBank/DDBJ databases">
        <authorList>
            <person name="Zhirakovskaya E."/>
        </authorList>
    </citation>
    <scope>NUCLEOTIDE SEQUENCE</scope>
</reference>
<sequence length="81" mass="8777">MTGQYYIEDSILLSQEQVDDLIELDSGRITTASQGPLQTLFDLNDKIVSQLANHCARNKVDTALPLCITVTALSPLTGKLG</sequence>
<dbReference type="AlphaFoldDB" id="A0A3B0XQ17"/>
<gene>
    <name evidence="1" type="ORF">MNBD_GAMMA11-345</name>
</gene>
<name>A0A3B0XQ17_9ZZZZ</name>
<evidence type="ECO:0000313" key="1">
    <source>
        <dbReference type="EMBL" id="VAW65337.1"/>
    </source>
</evidence>
<proteinExistence type="predicted"/>
<organism evidence="1">
    <name type="scientific">hydrothermal vent metagenome</name>
    <dbReference type="NCBI Taxonomy" id="652676"/>
    <lineage>
        <taxon>unclassified sequences</taxon>
        <taxon>metagenomes</taxon>
        <taxon>ecological metagenomes</taxon>
    </lineage>
</organism>
<protein>
    <submittedName>
        <fullName evidence="1">Uncharacterized protein</fullName>
    </submittedName>
</protein>